<feature type="region of interest" description="Disordered" evidence="1">
    <location>
        <begin position="66"/>
        <end position="93"/>
    </location>
</feature>
<keyword evidence="4" id="KW-1185">Reference proteome</keyword>
<dbReference type="EMBL" id="JBBEGM010000006">
    <property type="protein sequence ID" value="MEJ2862548.1"/>
    <property type="molecule type" value="Genomic_DNA"/>
</dbReference>
<evidence type="ECO:0000259" key="2">
    <source>
        <dbReference type="Pfam" id="PF00376"/>
    </source>
</evidence>
<comment type="caution">
    <text evidence="3">The sequence shown here is derived from an EMBL/GenBank/DDBJ whole genome shotgun (WGS) entry which is preliminary data.</text>
</comment>
<dbReference type="Pfam" id="PF00376">
    <property type="entry name" value="MerR"/>
    <property type="match status" value="1"/>
</dbReference>
<feature type="region of interest" description="Disordered" evidence="1">
    <location>
        <begin position="1"/>
        <end position="21"/>
    </location>
</feature>
<dbReference type="SUPFAM" id="SSF46955">
    <property type="entry name" value="Putative DNA-binding domain"/>
    <property type="match status" value="1"/>
</dbReference>
<dbReference type="Gene3D" id="1.10.1660.10">
    <property type="match status" value="1"/>
</dbReference>
<reference evidence="3 4" key="1">
    <citation type="submission" date="2024-03" db="EMBL/GenBank/DDBJ databases">
        <title>Actinomycetospora sp. OC33-EN07, a novel actinomycete isolated from wild orchid (Aerides multiflora).</title>
        <authorList>
            <person name="Suriyachadkun C."/>
        </authorList>
    </citation>
    <scope>NUCLEOTIDE SEQUENCE [LARGE SCALE GENOMIC DNA]</scope>
    <source>
        <strain evidence="3 4">OC33-EN07</strain>
    </source>
</reference>
<accession>A0ABU8M5G2</accession>
<dbReference type="InterPro" id="IPR009061">
    <property type="entry name" value="DNA-bd_dom_put_sf"/>
</dbReference>
<evidence type="ECO:0000313" key="4">
    <source>
        <dbReference type="Proteomes" id="UP001369736"/>
    </source>
</evidence>
<dbReference type="RefSeq" id="WP_337703929.1">
    <property type="nucleotide sequence ID" value="NZ_JBBEGM010000006.1"/>
</dbReference>
<dbReference type="Proteomes" id="UP001369736">
    <property type="component" value="Unassembled WGS sequence"/>
</dbReference>
<feature type="compositionally biased region" description="Basic and acidic residues" evidence="1">
    <location>
        <begin position="84"/>
        <end position="93"/>
    </location>
</feature>
<proteinExistence type="predicted"/>
<sequence>MEQTTANECDHQSVAGGSTTGQLANELEVHVHTVQRWHREGLIRPAWVTPGGHPRWAVEDVRSRLAEVPRDRDSGPPFSPELADAPKHPYEPS</sequence>
<organism evidence="3 4">
    <name type="scientific">Actinomycetospora flava</name>
    <dbReference type="NCBI Taxonomy" id="3129232"/>
    <lineage>
        <taxon>Bacteria</taxon>
        <taxon>Bacillati</taxon>
        <taxon>Actinomycetota</taxon>
        <taxon>Actinomycetes</taxon>
        <taxon>Pseudonocardiales</taxon>
        <taxon>Pseudonocardiaceae</taxon>
        <taxon>Actinomycetospora</taxon>
    </lineage>
</organism>
<evidence type="ECO:0000256" key="1">
    <source>
        <dbReference type="SAM" id="MobiDB-lite"/>
    </source>
</evidence>
<name>A0ABU8M5G2_9PSEU</name>
<gene>
    <name evidence="3" type="ORF">WCD58_15355</name>
</gene>
<feature type="domain" description="HTH merR-type" evidence="2">
    <location>
        <begin position="19"/>
        <end position="55"/>
    </location>
</feature>
<dbReference type="GO" id="GO:0003677">
    <property type="term" value="F:DNA binding"/>
    <property type="evidence" value="ECO:0007669"/>
    <property type="project" value="UniProtKB-KW"/>
</dbReference>
<keyword evidence="3" id="KW-0238">DNA-binding</keyword>
<protein>
    <submittedName>
        <fullName evidence="3">MerR family DNA-binding transcriptional regulator</fullName>
    </submittedName>
</protein>
<evidence type="ECO:0000313" key="3">
    <source>
        <dbReference type="EMBL" id="MEJ2862548.1"/>
    </source>
</evidence>
<dbReference type="InterPro" id="IPR000551">
    <property type="entry name" value="MerR-type_HTH_dom"/>
</dbReference>